<accession>A0AAD5MHR3</accession>
<evidence type="ECO:0000256" key="1">
    <source>
        <dbReference type="SAM" id="MobiDB-lite"/>
    </source>
</evidence>
<gene>
    <name evidence="2" type="ORF">KIN20_005004</name>
</gene>
<comment type="caution">
    <text evidence="2">The sequence shown here is derived from an EMBL/GenBank/DDBJ whole genome shotgun (WGS) entry which is preliminary data.</text>
</comment>
<dbReference type="Proteomes" id="UP001196413">
    <property type="component" value="Unassembled WGS sequence"/>
</dbReference>
<evidence type="ECO:0000313" key="3">
    <source>
        <dbReference type="Proteomes" id="UP001196413"/>
    </source>
</evidence>
<proteinExistence type="predicted"/>
<reference evidence="2" key="1">
    <citation type="submission" date="2021-06" db="EMBL/GenBank/DDBJ databases">
        <title>Parelaphostrongylus tenuis whole genome reference sequence.</title>
        <authorList>
            <person name="Garwood T.J."/>
            <person name="Larsen P.A."/>
            <person name="Fountain-Jones N.M."/>
            <person name="Garbe J.R."/>
            <person name="Macchietto M.G."/>
            <person name="Kania S.A."/>
            <person name="Gerhold R.W."/>
            <person name="Richards J.E."/>
            <person name="Wolf T.M."/>
        </authorList>
    </citation>
    <scope>NUCLEOTIDE SEQUENCE</scope>
    <source>
        <strain evidence="2">MNPRO001-30</strain>
        <tissue evidence="2">Meninges</tissue>
    </source>
</reference>
<dbReference type="EMBL" id="JAHQIW010000662">
    <property type="protein sequence ID" value="KAJ1349431.1"/>
    <property type="molecule type" value="Genomic_DNA"/>
</dbReference>
<protein>
    <submittedName>
        <fullName evidence="2">Uncharacterized protein</fullName>
    </submittedName>
</protein>
<evidence type="ECO:0000313" key="2">
    <source>
        <dbReference type="EMBL" id="KAJ1349431.1"/>
    </source>
</evidence>
<name>A0AAD5MHR3_PARTN</name>
<organism evidence="2 3">
    <name type="scientific">Parelaphostrongylus tenuis</name>
    <name type="common">Meningeal worm</name>
    <dbReference type="NCBI Taxonomy" id="148309"/>
    <lineage>
        <taxon>Eukaryota</taxon>
        <taxon>Metazoa</taxon>
        <taxon>Ecdysozoa</taxon>
        <taxon>Nematoda</taxon>
        <taxon>Chromadorea</taxon>
        <taxon>Rhabditida</taxon>
        <taxon>Rhabditina</taxon>
        <taxon>Rhabditomorpha</taxon>
        <taxon>Strongyloidea</taxon>
        <taxon>Metastrongylidae</taxon>
        <taxon>Parelaphostrongylus</taxon>
    </lineage>
</organism>
<sequence length="50" mass="5411">MPLQLQIDDEVHSEESDDNEDMKLDATASNSQDIDDGAPYISANTEAVGD</sequence>
<keyword evidence="3" id="KW-1185">Reference proteome</keyword>
<feature type="region of interest" description="Disordered" evidence="1">
    <location>
        <begin position="1"/>
        <end position="50"/>
    </location>
</feature>
<dbReference type="AlphaFoldDB" id="A0AAD5MHR3"/>